<dbReference type="SMART" id="SM00326">
    <property type="entry name" value="SH3"/>
    <property type="match status" value="2"/>
</dbReference>
<dbReference type="RefSeq" id="WP_330080334.1">
    <property type="nucleotide sequence ID" value="NZ_JAZDCU010000012.1"/>
</dbReference>
<dbReference type="InterPro" id="IPR036028">
    <property type="entry name" value="SH3-like_dom_sf"/>
</dbReference>
<dbReference type="PROSITE" id="PS50002">
    <property type="entry name" value="SH3"/>
    <property type="match status" value="1"/>
</dbReference>
<dbReference type="Gene3D" id="2.30.30.40">
    <property type="entry name" value="SH3 Domains"/>
    <property type="match status" value="1"/>
</dbReference>
<dbReference type="SUPFAM" id="SSF50044">
    <property type="entry name" value="SH3-domain"/>
    <property type="match status" value="2"/>
</dbReference>
<evidence type="ECO:0000259" key="2">
    <source>
        <dbReference type="PROSITE" id="PS50002"/>
    </source>
</evidence>
<reference evidence="3 4" key="1">
    <citation type="submission" date="2024-01" db="EMBL/GenBank/DDBJ databases">
        <title>Unpublished Manusciprt.</title>
        <authorList>
            <person name="Duman M."/>
            <person name="Valdes E.G."/>
            <person name="Ajmi N."/>
            <person name="Altun S."/>
            <person name="Saticioglu I.B."/>
        </authorList>
    </citation>
    <scope>NUCLEOTIDE SEQUENCE [LARGE SCALE GENOMIC DNA]</scope>
    <source>
        <strain evidence="3 4">120P</strain>
    </source>
</reference>
<keyword evidence="1" id="KW-0728">SH3 domain</keyword>
<organism evidence="3 4">
    <name type="scientific">Pseudomonas auratipiscis</name>
    <dbReference type="NCBI Taxonomy" id="3115853"/>
    <lineage>
        <taxon>Bacteria</taxon>
        <taxon>Pseudomonadati</taxon>
        <taxon>Pseudomonadota</taxon>
        <taxon>Gammaproteobacteria</taxon>
        <taxon>Pseudomonadales</taxon>
        <taxon>Pseudomonadaceae</taxon>
        <taxon>Pseudomonas</taxon>
    </lineage>
</organism>
<keyword evidence="4" id="KW-1185">Reference proteome</keyword>
<dbReference type="Pfam" id="PF07653">
    <property type="entry name" value="SH3_2"/>
    <property type="match status" value="1"/>
</dbReference>
<dbReference type="AlphaFoldDB" id="A0AB35WVW9"/>
<comment type="caution">
    <text evidence="3">The sequence shown here is derived from an EMBL/GenBank/DDBJ whole genome shotgun (WGS) entry which is preliminary data.</text>
</comment>
<dbReference type="InterPro" id="IPR001452">
    <property type="entry name" value="SH3_domain"/>
</dbReference>
<dbReference type="Proteomes" id="UP001307839">
    <property type="component" value="Unassembled WGS sequence"/>
</dbReference>
<protein>
    <submittedName>
        <fullName evidence="3">SH3 domain-containing protein</fullName>
    </submittedName>
</protein>
<feature type="domain" description="SH3" evidence="2">
    <location>
        <begin position="61"/>
        <end position="118"/>
    </location>
</feature>
<sequence length="118" mass="13196">MKLLVIECHRPELPEPISFRQGALLVVGGEYSGPEGWPGWYFCSTEAQQSGWVPAQVFERIDENSARAIADYSSVELSVDPGDILFGQNHLNEWTWCRKQGSSEAGWVPTSKLKRMPG</sequence>
<dbReference type="InterPro" id="IPR014593">
    <property type="entry name" value="UCP034961_SH3_2"/>
</dbReference>
<evidence type="ECO:0000313" key="4">
    <source>
        <dbReference type="Proteomes" id="UP001307839"/>
    </source>
</evidence>
<dbReference type="EMBL" id="JAZDQP010000014">
    <property type="protein sequence ID" value="MEE1868592.1"/>
    <property type="molecule type" value="Genomic_DNA"/>
</dbReference>
<name>A0AB35WVW9_9PSED</name>
<gene>
    <name evidence="3" type="ORF">V0R53_19610</name>
</gene>
<evidence type="ECO:0000256" key="1">
    <source>
        <dbReference type="ARBA" id="ARBA00022443"/>
    </source>
</evidence>
<accession>A0AB35WVW9</accession>
<proteinExistence type="predicted"/>
<dbReference type="PIRSF" id="PIRSF034961">
    <property type="entry name" value="UCP034961_SH3_2"/>
    <property type="match status" value="1"/>
</dbReference>
<evidence type="ECO:0000313" key="3">
    <source>
        <dbReference type="EMBL" id="MEE1868592.1"/>
    </source>
</evidence>